<dbReference type="InterPro" id="IPR050684">
    <property type="entry name" value="HTH-Siroheme_Decarb"/>
</dbReference>
<evidence type="ECO:0000256" key="3">
    <source>
        <dbReference type="ARBA" id="ARBA00023163"/>
    </source>
</evidence>
<gene>
    <name evidence="6" type="ORF">AOG54_05435</name>
    <name evidence="5" type="ORF">SE19_04065</name>
</gene>
<dbReference type="CDD" id="cd00090">
    <property type="entry name" value="HTH_ARSR"/>
    <property type="match status" value="1"/>
</dbReference>
<reference evidence="6 7" key="2">
    <citation type="submission" date="2015-09" db="EMBL/GenBank/DDBJ databases">
        <title>Heavy metals and arsenic resistance mechanisms in polyextremophilic archaea of the family Ferroplasmaceae.</title>
        <authorList>
            <person name="Bulaev A.G."/>
            <person name="Kanygina A.V."/>
        </authorList>
    </citation>
    <scope>NUCLEOTIDE SEQUENCE [LARGE SCALE GENOMIC DNA]</scope>
    <source>
        <strain evidence="6 7">VT</strain>
    </source>
</reference>
<dbReference type="Proteomes" id="UP000050515">
    <property type="component" value="Unassembled WGS sequence"/>
</dbReference>
<accession>A0A0N8PQC8</accession>
<evidence type="ECO:0000313" key="5">
    <source>
        <dbReference type="EMBL" id="KPV46765.1"/>
    </source>
</evidence>
<dbReference type="PROSITE" id="PS50956">
    <property type="entry name" value="HTH_ASNC_2"/>
    <property type="match status" value="1"/>
</dbReference>
<dbReference type="Gene3D" id="1.10.10.10">
    <property type="entry name" value="Winged helix-like DNA-binding domain superfamily/Winged helix DNA-binding domain"/>
    <property type="match status" value="1"/>
</dbReference>
<dbReference type="GO" id="GO:0043565">
    <property type="term" value="F:sequence-specific DNA binding"/>
    <property type="evidence" value="ECO:0007669"/>
    <property type="project" value="InterPro"/>
</dbReference>
<dbReference type="EMBL" id="LJCQ01000186">
    <property type="protein sequence ID" value="KPV46765.1"/>
    <property type="molecule type" value="Genomic_DNA"/>
</dbReference>
<keyword evidence="3" id="KW-0804">Transcription</keyword>
<dbReference type="InterPro" id="IPR011991">
    <property type="entry name" value="ArsR-like_HTH"/>
</dbReference>
<dbReference type="InterPro" id="IPR019888">
    <property type="entry name" value="Tscrpt_reg_AsnC-like"/>
</dbReference>
<sequence>MDEKDYEILKLLRENSRMSNMEIARELKVSEGTIRKRIANLYKSGIIKKFTIETPSSVEAMILVRVDPKKAPYVLEKLKNIYHEIYELSGSIDVSIKLSKNTLDEINSEVDNIRSIDGVISTDTMIRLK</sequence>
<dbReference type="InterPro" id="IPR011008">
    <property type="entry name" value="Dimeric_a/b-barrel"/>
</dbReference>
<dbReference type="PANTHER" id="PTHR43413">
    <property type="entry name" value="TRANSCRIPTIONAL REGULATOR, ASNC FAMILY"/>
    <property type="match status" value="1"/>
</dbReference>
<proteinExistence type="predicted"/>
<dbReference type="Gene3D" id="3.30.70.920">
    <property type="match status" value="1"/>
</dbReference>
<keyword evidence="2" id="KW-0238">DNA-binding</keyword>
<dbReference type="PRINTS" id="PR00033">
    <property type="entry name" value="HTHASNC"/>
</dbReference>
<name>A0A0N8PQC8_9ARCH</name>
<evidence type="ECO:0000259" key="4">
    <source>
        <dbReference type="PROSITE" id="PS50956"/>
    </source>
</evidence>
<dbReference type="PANTHER" id="PTHR43413:SF6">
    <property type="entry name" value="REGULATORY PROTEIN ASNC"/>
    <property type="match status" value="1"/>
</dbReference>
<keyword evidence="1" id="KW-0805">Transcription regulation</keyword>
<dbReference type="AlphaFoldDB" id="A0A0N8PQC8"/>
<evidence type="ECO:0000256" key="2">
    <source>
        <dbReference type="ARBA" id="ARBA00023125"/>
    </source>
</evidence>
<dbReference type="PATRIC" id="fig|507754.4.peg.47"/>
<evidence type="ECO:0000256" key="1">
    <source>
        <dbReference type="ARBA" id="ARBA00023015"/>
    </source>
</evidence>
<dbReference type="InterPro" id="IPR000485">
    <property type="entry name" value="AsnC-type_HTH_dom"/>
</dbReference>
<reference evidence="5 8" key="1">
    <citation type="submission" date="2015-09" db="EMBL/GenBank/DDBJ databases">
        <title>Draft genome sequence of Acidiplasma aeolicum DSM 18409.</title>
        <authorList>
            <person name="Hemp J."/>
        </authorList>
    </citation>
    <scope>NUCLEOTIDE SEQUENCE [LARGE SCALE GENOMIC DNA]</scope>
    <source>
        <strain evidence="5 8">V</strain>
    </source>
</reference>
<evidence type="ECO:0000313" key="7">
    <source>
        <dbReference type="Proteomes" id="UP000050320"/>
    </source>
</evidence>
<comment type="caution">
    <text evidence="5">The sequence shown here is derived from an EMBL/GenBank/DDBJ whole genome shotgun (WGS) entry which is preliminary data.</text>
</comment>
<dbReference type="EMBL" id="LKBG01000250">
    <property type="protein sequence ID" value="KQB34229.1"/>
    <property type="molecule type" value="Genomic_DNA"/>
</dbReference>
<dbReference type="OrthoDB" id="14434at2157"/>
<keyword evidence="7" id="KW-1185">Reference proteome</keyword>
<dbReference type="SUPFAM" id="SSF54909">
    <property type="entry name" value="Dimeric alpha+beta barrel"/>
    <property type="match status" value="1"/>
</dbReference>
<organism evidence="5 8">
    <name type="scientific">Acidiplasma aeolicum</name>
    <dbReference type="NCBI Taxonomy" id="507754"/>
    <lineage>
        <taxon>Archaea</taxon>
        <taxon>Methanobacteriati</taxon>
        <taxon>Thermoplasmatota</taxon>
        <taxon>Thermoplasmata</taxon>
        <taxon>Thermoplasmatales</taxon>
        <taxon>Ferroplasmaceae</taxon>
        <taxon>Acidiplasma</taxon>
    </lineage>
</organism>
<evidence type="ECO:0000313" key="8">
    <source>
        <dbReference type="Proteomes" id="UP000050515"/>
    </source>
</evidence>
<dbReference type="SMART" id="SM00344">
    <property type="entry name" value="HTH_ASNC"/>
    <property type="match status" value="1"/>
</dbReference>
<dbReference type="RefSeq" id="WP_048100839.1">
    <property type="nucleotide sequence ID" value="NZ_JBBYJF010000010.1"/>
</dbReference>
<dbReference type="InterPro" id="IPR036390">
    <property type="entry name" value="WH_DNA-bd_sf"/>
</dbReference>
<dbReference type="Pfam" id="PF13412">
    <property type="entry name" value="HTH_24"/>
    <property type="match status" value="1"/>
</dbReference>
<dbReference type="GeneID" id="84221732"/>
<dbReference type="Proteomes" id="UP000050320">
    <property type="component" value="Unassembled WGS sequence"/>
</dbReference>
<dbReference type="InterPro" id="IPR036388">
    <property type="entry name" value="WH-like_DNA-bd_sf"/>
</dbReference>
<feature type="domain" description="HTH asnC-type" evidence="4">
    <location>
        <begin position="1"/>
        <end position="52"/>
    </location>
</feature>
<evidence type="ECO:0000313" key="6">
    <source>
        <dbReference type="EMBL" id="KQB34229.1"/>
    </source>
</evidence>
<protein>
    <submittedName>
        <fullName evidence="5">Transcriptional regulator</fullName>
    </submittedName>
</protein>
<dbReference type="SUPFAM" id="SSF46785">
    <property type="entry name" value="Winged helix' DNA-binding domain"/>
    <property type="match status" value="1"/>
</dbReference>